<feature type="transmembrane region" description="Helical" evidence="9">
    <location>
        <begin position="312"/>
        <end position="332"/>
    </location>
</feature>
<accession>A0A0U1HTM6</accession>
<dbReference type="OrthoDB" id="9790355at2"/>
<evidence type="ECO:0000256" key="9">
    <source>
        <dbReference type="SAM" id="Phobius"/>
    </source>
</evidence>
<dbReference type="InterPro" id="IPR046342">
    <property type="entry name" value="CBS_dom_sf"/>
</dbReference>
<evidence type="ECO:0000256" key="4">
    <source>
        <dbReference type="ARBA" id="ARBA00022692"/>
    </source>
</evidence>
<protein>
    <submittedName>
        <fullName evidence="11">MgtE integral membrane protein</fullName>
    </submittedName>
</protein>
<dbReference type="SUPFAM" id="SSF54631">
    <property type="entry name" value="CBS-domain pair"/>
    <property type="match status" value="1"/>
</dbReference>
<dbReference type="AlphaFoldDB" id="A0A0U1HTM6"/>
<feature type="transmembrane region" description="Helical" evidence="9">
    <location>
        <begin position="278"/>
        <end position="300"/>
    </location>
</feature>
<evidence type="ECO:0000313" key="12">
    <source>
        <dbReference type="Proteomes" id="UP000042054"/>
    </source>
</evidence>
<evidence type="ECO:0000256" key="1">
    <source>
        <dbReference type="ARBA" id="ARBA00004141"/>
    </source>
</evidence>
<evidence type="ECO:0000256" key="3">
    <source>
        <dbReference type="ARBA" id="ARBA00022448"/>
    </source>
</evidence>
<sequence>MSSHFDLALQQQSQFNPGEDKESTLGAYMSDAYITVSADMSVTEAKAYFLQNISDNEIPTQLLVTNNNQHLLGLLSVKKLLTEEQQDIKVFQIINQSYFSLSPDQDRHEAANLLAKSGLDIVPVLNQGKLMGILRAQDIAELIEDENTEDAQRQGASLPLDEPYLQTSPVTLWRKRVIWLLMLFVAEAYTGTVLKAFEEQLEAAIALAFFIPLLIGTGGNSGTQITSTLVRAMALGEVSLRNIGAVLRKEVSTSLMVATTIGIAAWIRAWFLGVGMEVTIVVSLTVVAITVWSAIVSSIIPMLLKRMSVDPAVVSAPFIATFIDGTGLIIYFEIAQLVMTDLV</sequence>
<organism evidence="11 12">
    <name type="scientific">Yersinia rohdei</name>
    <dbReference type="NCBI Taxonomy" id="29485"/>
    <lineage>
        <taxon>Bacteria</taxon>
        <taxon>Pseudomonadati</taxon>
        <taxon>Pseudomonadota</taxon>
        <taxon>Gammaproteobacteria</taxon>
        <taxon>Enterobacterales</taxon>
        <taxon>Yersiniaceae</taxon>
        <taxon>Yersinia</taxon>
    </lineage>
</organism>
<keyword evidence="7 9" id="KW-0472">Membrane</keyword>
<dbReference type="GO" id="GO:0016020">
    <property type="term" value="C:membrane"/>
    <property type="evidence" value="ECO:0007669"/>
    <property type="project" value="UniProtKB-SubCell"/>
</dbReference>
<feature type="transmembrane region" description="Helical" evidence="9">
    <location>
        <begin position="203"/>
        <end position="230"/>
    </location>
</feature>
<dbReference type="Pfam" id="PF00571">
    <property type="entry name" value="CBS"/>
    <property type="match status" value="2"/>
</dbReference>
<dbReference type="PANTHER" id="PTHR41394">
    <property type="entry name" value="MAGNESIUM TRANSPORTER MGTE"/>
    <property type="match status" value="1"/>
</dbReference>
<feature type="transmembrane region" description="Helical" evidence="9">
    <location>
        <begin position="251"/>
        <end position="272"/>
    </location>
</feature>
<dbReference type="InterPro" id="IPR006667">
    <property type="entry name" value="SLC41_membr_dom"/>
</dbReference>
<dbReference type="Gene3D" id="1.10.357.20">
    <property type="entry name" value="SLC41 divalent cation transporters, integral membrane domain"/>
    <property type="match status" value="1"/>
</dbReference>
<name>A0A0U1HTM6_YERRO</name>
<dbReference type="EMBL" id="CTKE01000010">
    <property type="protein sequence ID" value="CQI90945.1"/>
    <property type="molecule type" value="Genomic_DNA"/>
</dbReference>
<comment type="subcellular location">
    <subcellularLocation>
        <location evidence="1">Membrane</location>
        <topology evidence="1">Multi-pass membrane protein</topology>
    </subcellularLocation>
</comment>
<dbReference type="PANTHER" id="PTHR41394:SF8">
    <property type="entry name" value="MAGNESIUM TRANSPORTER MGTE"/>
    <property type="match status" value="1"/>
</dbReference>
<comment type="similarity">
    <text evidence="2">Belongs to the SLC41A transporter family.</text>
</comment>
<dbReference type="Pfam" id="PF01769">
    <property type="entry name" value="MgtE"/>
    <property type="match status" value="1"/>
</dbReference>
<dbReference type="SUPFAM" id="SSF161093">
    <property type="entry name" value="MgtE membrane domain-like"/>
    <property type="match status" value="1"/>
</dbReference>
<evidence type="ECO:0000256" key="6">
    <source>
        <dbReference type="ARBA" id="ARBA00022989"/>
    </source>
</evidence>
<evidence type="ECO:0000256" key="7">
    <source>
        <dbReference type="ARBA" id="ARBA00023136"/>
    </source>
</evidence>
<keyword evidence="3" id="KW-0813">Transport</keyword>
<keyword evidence="4 9" id="KW-0812">Transmembrane</keyword>
<feature type="transmembrane region" description="Helical" evidence="9">
    <location>
        <begin position="177"/>
        <end position="197"/>
    </location>
</feature>
<dbReference type="GO" id="GO:0008324">
    <property type="term" value="F:monoatomic cation transmembrane transporter activity"/>
    <property type="evidence" value="ECO:0007669"/>
    <property type="project" value="InterPro"/>
</dbReference>
<dbReference type="PROSITE" id="PS51371">
    <property type="entry name" value="CBS"/>
    <property type="match status" value="2"/>
</dbReference>
<dbReference type="InterPro" id="IPR000644">
    <property type="entry name" value="CBS_dom"/>
</dbReference>
<dbReference type="Gene3D" id="3.10.580.10">
    <property type="entry name" value="CBS-domain"/>
    <property type="match status" value="1"/>
</dbReference>
<dbReference type="Proteomes" id="UP000042054">
    <property type="component" value="Unassembled WGS sequence"/>
</dbReference>
<dbReference type="InterPro" id="IPR036739">
    <property type="entry name" value="SLC41_membr_dom_sf"/>
</dbReference>
<keyword evidence="5" id="KW-0460">Magnesium</keyword>
<feature type="domain" description="CBS" evidence="10">
    <location>
        <begin position="94"/>
        <end position="149"/>
    </location>
</feature>
<keyword evidence="8" id="KW-0129">CBS domain</keyword>
<feature type="domain" description="CBS" evidence="10">
    <location>
        <begin position="29"/>
        <end position="90"/>
    </location>
</feature>
<keyword evidence="6 9" id="KW-1133">Transmembrane helix</keyword>
<dbReference type="RefSeq" id="WP_050535038.1">
    <property type="nucleotide sequence ID" value="NZ_CTKE01000010.1"/>
</dbReference>
<reference evidence="11 12" key="1">
    <citation type="submission" date="2015-03" db="EMBL/GenBank/DDBJ databases">
        <authorList>
            <person name="Murphy D."/>
        </authorList>
    </citation>
    <scope>NUCLEOTIDE SEQUENCE [LARGE SCALE GENOMIC DNA]</scope>
    <source>
        <strain evidence="11 12">68/02</strain>
    </source>
</reference>
<evidence type="ECO:0000259" key="10">
    <source>
        <dbReference type="PROSITE" id="PS51371"/>
    </source>
</evidence>
<gene>
    <name evidence="11" type="ORF">ERS008555_02290</name>
</gene>
<evidence type="ECO:0000256" key="8">
    <source>
        <dbReference type="PROSITE-ProRule" id="PRU00703"/>
    </source>
</evidence>
<proteinExistence type="inferred from homology"/>
<evidence type="ECO:0000313" key="11">
    <source>
        <dbReference type="EMBL" id="CQI90945.1"/>
    </source>
</evidence>
<evidence type="ECO:0000256" key="5">
    <source>
        <dbReference type="ARBA" id="ARBA00022842"/>
    </source>
</evidence>
<evidence type="ECO:0000256" key="2">
    <source>
        <dbReference type="ARBA" id="ARBA00009749"/>
    </source>
</evidence>